<reference evidence="2 3" key="1">
    <citation type="submission" date="2016-11" db="EMBL/GenBank/DDBJ databases">
        <title>complete genome sequence of Bifidobacterium choerinum strain FMB-1.</title>
        <authorList>
            <person name="Park C.-S."/>
            <person name="Jung D.-H."/>
            <person name="Choi D.-S."/>
        </authorList>
    </citation>
    <scope>NUCLEOTIDE SEQUENCE [LARGE SCALE GENOMIC DNA]</scope>
    <source>
        <strain evidence="2 3">FMB-1</strain>
    </source>
</reference>
<dbReference type="EMBL" id="CP018044">
    <property type="protein sequence ID" value="ATU20709.1"/>
    <property type="molecule type" value="Genomic_DNA"/>
</dbReference>
<organism evidence="2 3">
    <name type="scientific">Bifidobacterium choerinum</name>
    <dbReference type="NCBI Taxonomy" id="35760"/>
    <lineage>
        <taxon>Bacteria</taxon>
        <taxon>Bacillati</taxon>
        <taxon>Actinomycetota</taxon>
        <taxon>Actinomycetes</taxon>
        <taxon>Bifidobacteriales</taxon>
        <taxon>Bifidobacteriaceae</taxon>
        <taxon>Bifidobacterium</taxon>
    </lineage>
</organism>
<dbReference type="AlphaFoldDB" id="A0A2D3D6D0"/>
<dbReference type="KEGG" id="bcho:BcFMB_06995"/>
<evidence type="ECO:0000256" key="1">
    <source>
        <dbReference type="SAM" id="MobiDB-lite"/>
    </source>
</evidence>
<evidence type="ECO:0000313" key="2">
    <source>
        <dbReference type="EMBL" id="ATU20709.1"/>
    </source>
</evidence>
<protein>
    <submittedName>
        <fullName evidence="2">Uncharacterized protein</fullName>
    </submittedName>
</protein>
<gene>
    <name evidence="2" type="ORF">BcFMB_06995</name>
</gene>
<proteinExistence type="predicted"/>
<name>A0A2D3D6D0_9BIFI</name>
<feature type="region of interest" description="Disordered" evidence="1">
    <location>
        <begin position="1"/>
        <end position="21"/>
    </location>
</feature>
<accession>A0A2D3D6D0</accession>
<dbReference type="Proteomes" id="UP000229907">
    <property type="component" value="Chromosome"/>
</dbReference>
<sequence length="60" mass="6705">MAFKWMDSARHSSVTADAPACSLDDEQRLPAKLTDTDLGEPPPILGNWCERMRSLMLTRA</sequence>
<evidence type="ECO:0000313" key="3">
    <source>
        <dbReference type="Proteomes" id="UP000229907"/>
    </source>
</evidence>